<reference evidence="2" key="1">
    <citation type="submission" date="2019-07" db="EMBL/GenBank/DDBJ databases">
        <title>Shewanella sp. YLB-08 draft genomic sequence.</title>
        <authorList>
            <person name="Yu L."/>
        </authorList>
    </citation>
    <scope>NUCLEOTIDE SEQUENCE [LARGE SCALE GENOMIC DNA]</scope>
    <source>
        <strain evidence="2">JCM 20706</strain>
    </source>
</reference>
<dbReference type="AlphaFoldDB" id="A0A553JV52"/>
<proteinExistence type="predicted"/>
<name>A0A553JV52_SHEHA</name>
<sequence length="576" mass="62630">MKKILIAAAVIATGAAGYWVSQDMGSNGEQNAILTYVPADTPVFSGQLTPFPIKAYINSVAQSYQNYPDDMFAELEESDDARAKFMLSLTQTYMESLESGDKFISTFGLPEQMRSYFYSLGLLPVVKLEVEKPDAIWAVLDKAEKESGFTHEKKSIKGQEYRAYTLTDPGEPEAISLLFSISKGILTVTLDSAFNQPETVATALGLAPVTNSLADSGILQDIMKTHGFNGDGIGYINHQELIKAITTTDGNQLARQLTALAELEGEDPFAIVRSNECHTELSAMAANWPRTVFGVSNVSISDTQSHMELATIVESKNQVMLDALSSMRGFIPEYIRNNNDSVFSMGLGIDVSQLVPALTSIWDDMLTPQYQCVVLQEVQEEMSGQSPAMLGMFTGMVNGVKGVAVSLIGYKFSDDQDNPALDSLDAIISLSTENPSMLFNMLKPFAPELADIQLADGGEAVDLSYLLPLPPEFAIKPMMAVKGDHLVIYTGKVGEEKANDLANEALSNNGLFSLAVDYGKMLTPVITFAEMSGEPLPEELLMMEDYNMQAKMGIDINPTGIIFDSIVDSKVTVTTK</sequence>
<dbReference type="OrthoDB" id="5750169at2"/>
<dbReference type="EMBL" id="VKGK01000001">
    <property type="protein sequence ID" value="TRY16329.1"/>
    <property type="molecule type" value="Genomic_DNA"/>
</dbReference>
<accession>A0A553JV52</accession>
<protein>
    <recommendedName>
        <fullName evidence="3">DUF3352 domain-containing protein</fullName>
    </recommendedName>
</protein>
<organism evidence="1 2">
    <name type="scientific">Shewanella hanedai</name>
    <name type="common">Alteromonas hanedai</name>
    <dbReference type="NCBI Taxonomy" id="25"/>
    <lineage>
        <taxon>Bacteria</taxon>
        <taxon>Pseudomonadati</taxon>
        <taxon>Pseudomonadota</taxon>
        <taxon>Gammaproteobacteria</taxon>
        <taxon>Alteromonadales</taxon>
        <taxon>Shewanellaceae</taxon>
        <taxon>Shewanella</taxon>
    </lineage>
</organism>
<dbReference type="RefSeq" id="WP_143562775.1">
    <property type="nucleotide sequence ID" value="NZ_BMPL01000001.1"/>
</dbReference>
<evidence type="ECO:0000313" key="2">
    <source>
        <dbReference type="Proteomes" id="UP000318126"/>
    </source>
</evidence>
<evidence type="ECO:0008006" key="3">
    <source>
        <dbReference type="Google" id="ProtNLM"/>
    </source>
</evidence>
<comment type="caution">
    <text evidence="1">The sequence shown here is derived from an EMBL/GenBank/DDBJ whole genome shotgun (WGS) entry which is preliminary data.</text>
</comment>
<dbReference type="Proteomes" id="UP000318126">
    <property type="component" value="Unassembled WGS sequence"/>
</dbReference>
<gene>
    <name evidence="1" type="ORF">FN961_01520</name>
</gene>
<evidence type="ECO:0000313" key="1">
    <source>
        <dbReference type="EMBL" id="TRY16329.1"/>
    </source>
</evidence>
<keyword evidence="2" id="KW-1185">Reference proteome</keyword>